<evidence type="ECO:0000313" key="9">
    <source>
        <dbReference type="Proteomes" id="UP000799429"/>
    </source>
</evidence>
<feature type="domain" description="Rhodopsin" evidence="7">
    <location>
        <begin position="47"/>
        <end position="292"/>
    </location>
</feature>
<dbReference type="PANTHER" id="PTHR33048:SF129">
    <property type="entry name" value="INTEGRAL MEMBRANE PROTEIN-RELATED"/>
    <property type="match status" value="1"/>
</dbReference>
<feature type="transmembrane region" description="Helical" evidence="6">
    <location>
        <begin position="194"/>
        <end position="218"/>
    </location>
</feature>
<dbReference type="OrthoDB" id="5329176at2759"/>
<comment type="subcellular location">
    <subcellularLocation>
        <location evidence="1">Membrane</location>
        <topology evidence="1">Multi-pass membrane protein</topology>
    </subcellularLocation>
</comment>
<feature type="transmembrane region" description="Helical" evidence="6">
    <location>
        <begin position="30"/>
        <end position="51"/>
    </location>
</feature>
<evidence type="ECO:0000256" key="2">
    <source>
        <dbReference type="ARBA" id="ARBA00022692"/>
    </source>
</evidence>
<evidence type="ECO:0000313" key="8">
    <source>
        <dbReference type="EMBL" id="KAF2837819.1"/>
    </source>
</evidence>
<dbReference type="EMBL" id="MU006098">
    <property type="protein sequence ID" value="KAF2837819.1"/>
    <property type="molecule type" value="Genomic_DNA"/>
</dbReference>
<feature type="transmembrane region" description="Helical" evidence="6">
    <location>
        <begin position="230"/>
        <end position="251"/>
    </location>
</feature>
<accession>A0A9P4S871</accession>
<protein>
    <submittedName>
        <fullName evidence="8">Integral membrane protein</fullName>
    </submittedName>
</protein>
<evidence type="ECO:0000256" key="1">
    <source>
        <dbReference type="ARBA" id="ARBA00004141"/>
    </source>
</evidence>
<dbReference type="AlphaFoldDB" id="A0A9P4S871"/>
<evidence type="ECO:0000256" key="3">
    <source>
        <dbReference type="ARBA" id="ARBA00022989"/>
    </source>
</evidence>
<dbReference type="Proteomes" id="UP000799429">
    <property type="component" value="Unassembled WGS sequence"/>
</dbReference>
<feature type="non-terminal residue" evidence="8">
    <location>
        <position position="294"/>
    </location>
</feature>
<evidence type="ECO:0000259" key="7">
    <source>
        <dbReference type="Pfam" id="PF20684"/>
    </source>
</evidence>
<keyword evidence="2 6" id="KW-0812">Transmembrane</keyword>
<keyword evidence="3 6" id="KW-1133">Transmembrane helix</keyword>
<keyword evidence="9" id="KW-1185">Reference proteome</keyword>
<feature type="transmembrane region" description="Helical" evidence="6">
    <location>
        <begin position="63"/>
        <end position="87"/>
    </location>
</feature>
<keyword evidence="4 6" id="KW-0472">Membrane</keyword>
<proteinExistence type="inferred from homology"/>
<comment type="similarity">
    <text evidence="5">Belongs to the SAT4 family.</text>
</comment>
<reference evidence="8" key="1">
    <citation type="journal article" date="2020" name="Stud. Mycol.">
        <title>101 Dothideomycetes genomes: a test case for predicting lifestyles and emergence of pathogens.</title>
        <authorList>
            <person name="Haridas S."/>
            <person name="Albert R."/>
            <person name="Binder M."/>
            <person name="Bloem J."/>
            <person name="Labutti K."/>
            <person name="Salamov A."/>
            <person name="Andreopoulos B."/>
            <person name="Baker S."/>
            <person name="Barry K."/>
            <person name="Bills G."/>
            <person name="Bluhm B."/>
            <person name="Cannon C."/>
            <person name="Castanera R."/>
            <person name="Culley D."/>
            <person name="Daum C."/>
            <person name="Ezra D."/>
            <person name="Gonzalez J."/>
            <person name="Henrissat B."/>
            <person name="Kuo A."/>
            <person name="Liang C."/>
            <person name="Lipzen A."/>
            <person name="Lutzoni F."/>
            <person name="Magnuson J."/>
            <person name="Mondo S."/>
            <person name="Nolan M."/>
            <person name="Ohm R."/>
            <person name="Pangilinan J."/>
            <person name="Park H.-J."/>
            <person name="Ramirez L."/>
            <person name="Alfaro M."/>
            <person name="Sun H."/>
            <person name="Tritt A."/>
            <person name="Yoshinaga Y."/>
            <person name="Zwiers L.-H."/>
            <person name="Turgeon B."/>
            <person name="Goodwin S."/>
            <person name="Spatafora J."/>
            <person name="Crous P."/>
            <person name="Grigoriev I."/>
        </authorList>
    </citation>
    <scope>NUCLEOTIDE SEQUENCE</scope>
    <source>
        <strain evidence="8">CBS 101060</strain>
    </source>
</reference>
<comment type="caution">
    <text evidence="8">The sequence shown here is derived from an EMBL/GenBank/DDBJ whole genome shotgun (WGS) entry which is preliminary data.</text>
</comment>
<name>A0A9P4S871_9PEZI</name>
<evidence type="ECO:0000256" key="4">
    <source>
        <dbReference type="ARBA" id="ARBA00023136"/>
    </source>
</evidence>
<dbReference type="PANTHER" id="PTHR33048">
    <property type="entry name" value="PTH11-LIKE INTEGRAL MEMBRANE PROTEIN (AFU_ORTHOLOGUE AFUA_5G11245)"/>
    <property type="match status" value="1"/>
</dbReference>
<feature type="transmembrane region" description="Helical" evidence="6">
    <location>
        <begin position="107"/>
        <end position="130"/>
    </location>
</feature>
<gene>
    <name evidence="8" type="ORF">M501DRAFT_901185</name>
</gene>
<feature type="transmembrane region" description="Helical" evidence="6">
    <location>
        <begin position="142"/>
        <end position="166"/>
    </location>
</feature>
<evidence type="ECO:0000256" key="6">
    <source>
        <dbReference type="SAM" id="Phobius"/>
    </source>
</evidence>
<evidence type="ECO:0000256" key="5">
    <source>
        <dbReference type="ARBA" id="ARBA00038359"/>
    </source>
</evidence>
<sequence>MPGGLHPPAEVVTSWPKLNAIDPERKNWSLVIHTIVLFTITLFVVCARFWARCKVQRNAGLDDALIAVAMVPLLGLAISTCLSSRYYGFDRHIWDLTVSQASESRRAVMAMEVFYILTTGPIKISILCFYRRLSTGTISTKFIWTVWLSIASVIGYMVAFMIALFATCRPIDAYWNFMDPAWTSKHEYTCADEAAILFSAVIISMIQDIITCVLPIWFVWNLQLAKRQKIAVAGIFLVGFLTCIAGALRMYYIHRVYYETYDITWAAEEGWLWTMIESHLGIICASAPALKIFF</sequence>
<dbReference type="InterPro" id="IPR052337">
    <property type="entry name" value="SAT4-like"/>
</dbReference>
<organism evidence="8 9">
    <name type="scientific">Patellaria atrata CBS 101060</name>
    <dbReference type="NCBI Taxonomy" id="1346257"/>
    <lineage>
        <taxon>Eukaryota</taxon>
        <taxon>Fungi</taxon>
        <taxon>Dikarya</taxon>
        <taxon>Ascomycota</taxon>
        <taxon>Pezizomycotina</taxon>
        <taxon>Dothideomycetes</taxon>
        <taxon>Dothideomycetes incertae sedis</taxon>
        <taxon>Patellariales</taxon>
        <taxon>Patellariaceae</taxon>
        <taxon>Patellaria</taxon>
    </lineage>
</organism>
<dbReference type="Pfam" id="PF20684">
    <property type="entry name" value="Fung_rhodopsin"/>
    <property type="match status" value="1"/>
</dbReference>
<dbReference type="GO" id="GO:0016020">
    <property type="term" value="C:membrane"/>
    <property type="evidence" value="ECO:0007669"/>
    <property type="project" value="UniProtKB-SubCell"/>
</dbReference>
<dbReference type="InterPro" id="IPR049326">
    <property type="entry name" value="Rhodopsin_dom_fungi"/>
</dbReference>